<feature type="domain" description="TLC" evidence="9">
    <location>
        <begin position="156"/>
        <end position="370"/>
    </location>
</feature>
<feature type="region of interest" description="Disordered" evidence="7">
    <location>
        <begin position="1"/>
        <end position="37"/>
    </location>
</feature>
<evidence type="ECO:0000256" key="1">
    <source>
        <dbReference type="ARBA" id="ARBA00004141"/>
    </source>
</evidence>
<feature type="region of interest" description="Disordered" evidence="7">
    <location>
        <begin position="377"/>
        <end position="426"/>
    </location>
</feature>
<comment type="subcellular location">
    <subcellularLocation>
        <location evidence="1">Membrane</location>
        <topology evidence="1">Multi-pass membrane protein</topology>
    </subcellularLocation>
</comment>
<keyword evidence="3 6" id="KW-0812">Transmembrane</keyword>
<evidence type="ECO:0000313" key="10">
    <source>
        <dbReference type="EMBL" id="CAK9439169.1"/>
    </source>
</evidence>
<dbReference type="PANTHER" id="PTHR12560">
    <property type="entry name" value="LONGEVITY ASSURANCE FACTOR 1 LAG1"/>
    <property type="match status" value="1"/>
</dbReference>
<dbReference type="SMART" id="SM00724">
    <property type="entry name" value="TLC"/>
    <property type="match status" value="1"/>
</dbReference>
<dbReference type="Proteomes" id="UP001497383">
    <property type="component" value="Chromosome 4"/>
</dbReference>
<keyword evidence="11" id="KW-1185">Reference proteome</keyword>
<evidence type="ECO:0000256" key="4">
    <source>
        <dbReference type="ARBA" id="ARBA00022989"/>
    </source>
</evidence>
<dbReference type="GeneID" id="92208589"/>
<dbReference type="PANTHER" id="PTHR12560:SF0">
    <property type="entry name" value="LD18904P"/>
    <property type="match status" value="1"/>
</dbReference>
<gene>
    <name evidence="10" type="ORF">LODBEIA_P33930</name>
</gene>
<dbReference type="RefSeq" id="XP_066830331.1">
    <property type="nucleotide sequence ID" value="XM_066973498.1"/>
</dbReference>
<keyword evidence="5 6" id="KW-0472">Membrane</keyword>
<feature type="transmembrane region" description="Helical" evidence="8">
    <location>
        <begin position="162"/>
        <end position="180"/>
    </location>
</feature>
<feature type="transmembrane region" description="Helical" evidence="8">
    <location>
        <begin position="206"/>
        <end position="223"/>
    </location>
</feature>
<feature type="transmembrane region" description="Helical" evidence="8">
    <location>
        <begin position="235"/>
        <end position="253"/>
    </location>
</feature>
<evidence type="ECO:0000256" key="3">
    <source>
        <dbReference type="ARBA" id="ARBA00022692"/>
    </source>
</evidence>
<dbReference type="InterPro" id="IPR006634">
    <property type="entry name" value="TLC-dom"/>
</dbReference>
<proteinExistence type="inferred from homology"/>
<dbReference type="EMBL" id="OZ022408">
    <property type="protein sequence ID" value="CAK9439169.1"/>
    <property type="molecule type" value="Genomic_DNA"/>
</dbReference>
<evidence type="ECO:0000313" key="11">
    <source>
        <dbReference type="Proteomes" id="UP001497383"/>
    </source>
</evidence>
<feature type="transmembrane region" description="Helical" evidence="8">
    <location>
        <begin position="342"/>
        <end position="362"/>
    </location>
</feature>
<protein>
    <recommendedName>
        <fullName evidence="9">TLC domain-containing protein</fullName>
    </recommendedName>
</protein>
<evidence type="ECO:0000256" key="6">
    <source>
        <dbReference type="PROSITE-ProRule" id="PRU00205"/>
    </source>
</evidence>
<accession>A0ABP0ZMN8</accession>
<organism evidence="10 11">
    <name type="scientific">Lodderomyces beijingensis</name>
    <dbReference type="NCBI Taxonomy" id="1775926"/>
    <lineage>
        <taxon>Eukaryota</taxon>
        <taxon>Fungi</taxon>
        <taxon>Dikarya</taxon>
        <taxon>Ascomycota</taxon>
        <taxon>Saccharomycotina</taxon>
        <taxon>Pichiomycetes</taxon>
        <taxon>Debaryomycetaceae</taxon>
        <taxon>Candida/Lodderomyces clade</taxon>
        <taxon>Lodderomyces</taxon>
    </lineage>
</organism>
<dbReference type="InterPro" id="IPR016439">
    <property type="entry name" value="Lag1/Lac1-like"/>
</dbReference>
<evidence type="ECO:0000256" key="8">
    <source>
        <dbReference type="SAM" id="Phobius"/>
    </source>
</evidence>
<evidence type="ECO:0000256" key="2">
    <source>
        <dbReference type="ARBA" id="ARBA00009808"/>
    </source>
</evidence>
<evidence type="ECO:0000259" key="9">
    <source>
        <dbReference type="PROSITE" id="PS50922"/>
    </source>
</evidence>
<dbReference type="Pfam" id="PF03798">
    <property type="entry name" value="TRAM_LAG1_CLN8"/>
    <property type="match status" value="1"/>
</dbReference>
<feature type="compositionally biased region" description="Acidic residues" evidence="7">
    <location>
        <begin position="378"/>
        <end position="414"/>
    </location>
</feature>
<sequence length="456" mass="52991">MKSSELDQESIKLTPTKSQVEQRGEVEGCDDDDEGNVSIGSVSTYGGDQEYHDSFMATVERNQISISRNLMLLLYSLNFFSSDVRITSITNKFIVLQNKVGVDNVGRPIYDIDIDDVYFVVHWVITVTFLRSALMKYLMEPFASKFCNIHSRKAKTRFAEQSWSFVYWGLSFIYGVYLYLDAPYFNDLDQIYINWPDFYMNGPFKSYYLISMAFWIQQIFVLHVEKPRKDHYQMLSHHIITCMLIIGSYYYYYFRIGHLILMIMDSVDIFLAGAKMLKYAKYSTACDAMFILFLVSWIGLRHGVYNYIFYHAWHKSTSLMQNGRCIEGVAQKRCWTPGVINVFMGLLGGLQIITCIWMYLILKVAYKVIIGSGAEDVRSDEDDTDEEKEEEGQDFEEKEAIGEVDEQEEKEQEEANQSPDEVDSDKAELLDEKFEFQYSTSVSNRKDTYTSALDEK</sequence>
<name>A0ABP0ZMN8_9ASCO</name>
<comment type="similarity">
    <text evidence="2">Belongs to the sphingosine N-acyltransferase family.</text>
</comment>
<feature type="transmembrane region" description="Helical" evidence="8">
    <location>
        <begin position="289"/>
        <end position="310"/>
    </location>
</feature>
<evidence type="ECO:0000256" key="5">
    <source>
        <dbReference type="ARBA" id="ARBA00023136"/>
    </source>
</evidence>
<reference evidence="10 11" key="1">
    <citation type="submission" date="2024-03" db="EMBL/GenBank/DDBJ databases">
        <authorList>
            <person name="Brejova B."/>
        </authorList>
    </citation>
    <scope>NUCLEOTIDE SEQUENCE [LARGE SCALE GENOMIC DNA]</scope>
    <source>
        <strain evidence="10 11">CBS 14171</strain>
    </source>
</reference>
<keyword evidence="4 8" id="KW-1133">Transmembrane helix</keyword>
<evidence type="ECO:0000256" key="7">
    <source>
        <dbReference type="SAM" id="MobiDB-lite"/>
    </source>
</evidence>
<dbReference type="PROSITE" id="PS50922">
    <property type="entry name" value="TLC"/>
    <property type="match status" value="1"/>
</dbReference>